<reference evidence="3" key="2">
    <citation type="submission" date="2022-10" db="EMBL/GenBank/DDBJ databases">
        <authorList>
            <consortium name="ENA_rothamsted_submissions"/>
            <consortium name="culmorum"/>
            <person name="King R."/>
        </authorList>
    </citation>
    <scope>NUCLEOTIDE SEQUENCE</scope>
</reference>
<dbReference type="EMBL" id="OU895879">
    <property type="protein sequence ID" value="CAG9808227.1"/>
    <property type="molecule type" value="Genomic_DNA"/>
</dbReference>
<feature type="compositionally biased region" description="Basic and acidic residues" evidence="1">
    <location>
        <begin position="50"/>
        <end position="60"/>
    </location>
</feature>
<protein>
    <recommendedName>
        <fullName evidence="2">Costars domain-containing protein</fullName>
    </recommendedName>
</protein>
<reference evidence="3" key="1">
    <citation type="submission" date="2022-01" db="EMBL/GenBank/DDBJ databases">
        <authorList>
            <person name="King R."/>
        </authorList>
    </citation>
    <scope>NUCLEOTIDE SEQUENCE</scope>
</reference>
<evidence type="ECO:0000256" key="1">
    <source>
        <dbReference type="SAM" id="MobiDB-lite"/>
    </source>
</evidence>
<dbReference type="PANTHER" id="PTHR22739">
    <property type="entry name" value="STRIATED MUSCLE ACTIVATOR OF RHO-DEPENDENT SIGNALING-RELATED"/>
    <property type="match status" value="1"/>
</dbReference>
<feature type="domain" description="Costars" evidence="2">
    <location>
        <begin position="77"/>
        <end position="155"/>
    </location>
</feature>
<dbReference type="OrthoDB" id="9871914at2759"/>
<dbReference type="FunFam" id="1.10.10.1540:FF:000003">
    <property type="entry name" value="Uncharacterized protein, isoform B"/>
    <property type="match status" value="1"/>
</dbReference>
<dbReference type="GO" id="GO:0035025">
    <property type="term" value="P:positive regulation of Rho protein signal transduction"/>
    <property type="evidence" value="ECO:0007669"/>
    <property type="project" value="InterPro"/>
</dbReference>
<evidence type="ECO:0000259" key="2">
    <source>
        <dbReference type="SMART" id="SM01283"/>
    </source>
</evidence>
<gene>
    <name evidence="3" type="ORF">CHIRRI_LOCUS11069</name>
</gene>
<keyword evidence="4" id="KW-1185">Reference proteome</keyword>
<organism evidence="3 4">
    <name type="scientific">Chironomus riparius</name>
    <dbReference type="NCBI Taxonomy" id="315576"/>
    <lineage>
        <taxon>Eukaryota</taxon>
        <taxon>Metazoa</taxon>
        <taxon>Ecdysozoa</taxon>
        <taxon>Arthropoda</taxon>
        <taxon>Hexapoda</taxon>
        <taxon>Insecta</taxon>
        <taxon>Pterygota</taxon>
        <taxon>Neoptera</taxon>
        <taxon>Endopterygota</taxon>
        <taxon>Diptera</taxon>
        <taxon>Nematocera</taxon>
        <taxon>Chironomoidea</taxon>
        <taxon>Chironomidae</taxon>
        <taxon>Chironominae</taxon>
        <taxon>Chironomus</taxon>
    </lineage>
</organism>
<feature type="compositionally biased region" description="Basic and acidic residues" evidence="1">
    <location>
        <begin position="26"/>
        <end position="38"/>
    </location>
</feature>
<proteinExistence type="predicted"/>
<dbReference type="Proteomes" id="UP001153620">
    <property type="component" value="Chromosome 3"/>
</dbReference>
<dbReference type="AlphaFoldDB" id="A0A9N9WWH7"/>
<accession>A0A9N9WWH7</accession>
<dbReference type="SMART" id="SM01283">
    <property type="entry name" value="Costars"/>
    <property type="match status" value="1"/>
</dbReference>
<evidence type="ECO:0000313" key="3">
    <source>
        <dbReference type="EMBL" id="CAG9808227.1"/>
    </source>
</evidence>
<feature type="region of interest" description="Disordered" evidence="1">
    <location>
        <begin position="26"/>
        <end position="60"/>
    </location>
</feature>
<evidence type="ECO:0000313" key="4">
    <source>
        <dbReference type="Proteomes" id="UP001153620"/>
    </source>
</evidence>
<name>A0A9N9WWH7_9DIPT</name>
<dbReference type="GO" id="GO:0003779">
    <property type="term" value="F:actin binding"/>
    <property type="evidence" value="ECO:0007669"/>
    <property type="project" value="InterPro"/>
</dbReference>
<dbReference type="GO" id="GO:0030017">
    <property type="term" value="C:sarcomere"/>
    <property type="evidence" value="ECO:0007669"/>
    <property type="project" value="TreeGrafter"/>
</dbReference>
<dbReference type="InterPro" id="IPR027817">
    <property type="entry name" value="Costars_dom"/>
</dbReference>
<dbReference type="PANTHER" id="PTHR22739:SF7">
    <property type="entry name" value="EG:152A3.3 PROTEIN-RELATED"/>
    <property type="match status" value="1"/>
</dbReference>
<sequence length="178" mass="20491">MADKDHELNALKFVVDSSLSSKVDKFNKKVTDKKEKQAENPFSGSYAMKNPKELKPEEYGRPKAGSLTEFRGKKANVHVYKEMLELCQIIHDEGSPTEENPDLRFISFRDIFNIYVNISNKVVGLLLRARKYGLLTFEGECLFQKFHDHVPIYLLHTMNEIKEVLTGKQDEVGLKEPK</sequence>
<dbReference type="InterPro" id="IPR026111">
    <property type="entry name" value="Abra"/>
</dbReference>
<dbReference type="Pfam" id="PF14705">
    <property type="entry name" value="Costars"/>
    <property type="match status" value="1"/>
</dbReference>
<dbReference type="InterPro" id="IPR038095">
    <property type="entry name" value="Costars_sf"/>
</dbReference>
<dbReference type="GO" id="GO:0045944">
    <property type="term" value="P:positive regulation of transcription by RNA polymerase II"/>
    <property type="evidence" value="ECO:0007669"/>
    <property type="project" value="TreeGrafter"/>
</dbReference>
<dbReference type="Gene3D" id="1.10.10.1540">
    <property type="entry name" value="Costar domain"/>
    <property type="match status" value="1"/>
</dbReference>